<evidence type="ECO:0000313" key="4">
    <source>
        <dbReference type="EMBL" id="NMH82026.1"/>
    </source>
</evidence>
<dbReference type="Proteomes" id="UP001296706">
    <property type="component" value="Unassembled WGS sequence"/>
</dbReference>
<keyword evidence="1 2" id="KW-0238">DNA-binding</keyword>
<reference evidence="4 5" key="1">
    <citation type="submission" date="2020-04" db="EMBL/GenBank/DDBJ databases">
        <authorList>
            <person name="Klaysubun C."/>
            <person name="Duangmal K."/>
            <person name="Lipun K."/>
        </authorList>
    </citation>
    <scope>NUCLEOTIDE SEQUENCE [LARGE SCALE GENOMIC DNA]</scope>
    <source>
        <strain evidence="4 5">JCM 11839</strain>
    </source>
</reference>
<dbReference type="PRINTS" id="PR00455">
    <property type="entry name" value="HTHTETR"/>
</dbReference>
<evidence type="ECO:0000259" key="3">
    <source>
        <dbReference type="PROSITE" id="PS50977"/>
    </source>
</evidence>
<dbReference type="SUPFAM" id="SSF46689">
    <property type="entry name" value="Homeodomain-like"/>
    <property type="match status" value="1"/>
</dbReference>
<dbReference type="Pfam" id="PF00440">
    <property type="entry name" value="TetR_N"/>
    <property type="match status" value="1"/>
</dbReference>
<feature type="DNA-binding region" description="H-T-H motif" evidence="2">
    <location>
        <begin position="55"/>
        <end position="74"/>
    </location>
</feature>
<dbReference type="InterPro" id="IPR050109">
    <property type="entry name" value="HTH-type_TetR-like_transc_reg"/>
</dbReference>
<dbReference type="PANTHER" id="PTHR30055:SF146">
    <property type="entry name" value="HTH-TYPE TRANSCRIPTIONAL DUAL REGULATOR CECR"/>
    <property type="match status" value="1"/>
</dbReference>
<dbReference type="Gene3D" id="1.10.357.10">
    <property type="entry name" value="Tetracycline Repressor, domain 2"/>
    <property type="match status" value="1"/>
</dbReference>
<sequence>MNSSVQSNDPVSSEQLPRGYDAAVTRASRGRIDKREAILAAASVVFSREGYAQAGVDVIAAEAGVAKPTVYNHFGDKESLFRQAIAADADRALVRHLAALDRLDDGAADLRAALEAVGHHMLVCLCDERSVALRRLLHAELTRFPDLMDIVRERASDRVTEALADKLARLSVAGRLRRLDPVQAAEQFIALLAGPGEARSRLGTRQVPDDELWAVARAAVTTFLRAFAEDAG</sequence>
<name>A0ABX1RQD0_9PSEU</name>
<evidence type="ECO:0000256" key="2">
    <source>
        <dbReference type="PROSITE-ProRule" id="PRU00335"/>
    </source>
</evidence>
<dbReference type="InterPro" id="IPR036271">
    <property type="entry name" value="Tet_transcr_reg_TetR-rel_C_sf"/>
</dbReference>
<organism evidence="4 5">
    <name type="scientific">Pseudonocardia xinjiangensis</name>
    <dbReference type="NCBI Taxonomy" id="75289"/>
    <lineage>
        <taxon>Bacteria</taxon>
        <taxon>Bacillati</taxon>
        <taxon>Actinomycetota</taxon>
        <taxon>Actinomycetes</taxon>
        <taxon>Pseudonocardiales</taxon>
        <taxon>Pseudonocardiaceae</taxon>
        <taxon>Pseudonocardia</taxon>
    </lineage>
</organism>
<proteinExistence type="predicted"/>
<dbReference type="PROSITE" id="PS50977">
    <property type="entry name" value="HTH_TETR_2"/>
    <property type="match status" value="1"/>
</dbReference>
<evidence type="ECO:0000313" key="5">
    <source>
        <dbReference type="Proteomes" id="UP001296706"/>
    </source>
</evidence>
<dbReference type="InterPro" id="IPR039536">
    <property type="entry name" value="TetR_C_Proteobacteria"/>
</dbReference>
<dbReference type="PANTHER" id="PTHR30055">
    <property type="entry name" value="HTH-TYPE TRANSCRIPTIONAL REGULATOR RUTR"/>
    <property type="match status" value="1"/>
</dbReference>
<accession>A0ABX1RQD0</accession>
<protein>
    <submittedName>
        <fullName evidence="4">TetR/AcrR family transcriptional regulator</fullName>
    </submittedName>
</protein>
<gene>
    <name evidence="4" type="ORF">HF577_33680</name>
</gene>
<dbReference type="Pfam" id="PF14246">
    <property type="entry name" value="TetR_C_7"/>
    <property type="match status" value="1"/>
</dbReference>
<dbReference type="EMBL" id="JAAXKY010000190">
    <property type="protein sequence ID" value="NMH82026.1"/>
    <property type="molecule type" value="Genomic_DNA"/>
</dbReference>
<evidence type="ECO:0000256" key="1">
    <source>
        <dbReference type="ARBA" id="ARBA00023125"/>
    </source>
</evidence>
<keyword evidence="5" id="KW-1185">Reference proteome</keyword>
<comment type="caution">
    <text evidence="4">The sequence shown here is derived from an EMBL/GenBank/DDBJ whole genome shotgun (WGS) entry which is preliminary data.</text>
</comment>
<dbReference type="InterPro" id="IPR009057">
    <property type="entry name" value="Homeodomain-like_sf"/>
</dbReference>
<feature type="domain" description="HTH tetR-type" evidence="3">
    <location>
        <begin position="32"/>
        <end position="92"/>
    </location>
</feature>
<dbReference type="SUPFAM" id="SSF48498">
    <property type="entry name" value="Tetracyclin repressor-like, C-terminal domain"/>
    <property type="match status" value="1"/>
</dbReference>
<dbReference type="InterPro" id="IPR001647">
    <property type="entry name" value="HTH_TetR"/>
</dbReference>
<dbReference type="Gene3D" id="1.10.10.60">
    <property type="entry name" value="Homeodomain-like"/>
    <property type="match status" value="1"/>
</dbReference>